<organism evidence="1">
    <name type="scientific">Zea mays</name>
    <name type="common">Maize</name>
    <dbReference type="NCBI Taxonomy" id="4577"/>
    <lineage>
        <taxon>Eukaryota</taxon>
        <taxon>Viridiplantae</taxon>
        <taxon>Streptophyta</taxon>
        <taxon>Embryophyta</taxon>
        <taxon>Tracheophyta</taxon>
        <taxon>Spermatophyta</taxon>
        <taxon>Magnoliopsida</taxon>
        <taxon>Liliopsida</taxon>
        <taxon>Poales</taxon>
        <taxon>Poaceae</taxon>
        <taxon>PACMAD clade</taxon>
        <taxon>Panicoideae</taxon>
        <taxon>Andropogonodae</taxon>
        <taxon>Andropogoneae</taxon>
        <taxon>Tripsacinae</taxon>
        <taxon>Zea</taxon>
    </lineage>
</organism>
<protein>
    <submittedName>
        <fullName evidence="1">Uncharacterized protein</fullName>
    </submittedName>
</protein>
<proteinExistence type="predicted"/>
<reference evidence="1" key="1">
    <citation type="submission" date="2015-12" db="EMBL/GenBank/DDBJ databases">
        <title>Update maize B73 reference genome by single molecule sequencing technologies.</title>
        <authorList>
            <consortium name="Maize Genome Sequencing Project"/>
            <person name="Ware D."/>
        </authorList>
    </citation>
    <scope>NUCLEOTIDE SEQUENCE</scope>
    <source>
        <tissue evidence="1">Seedling</tissue>
    </source>
</reference>
<evidence type="ECO:0000313" key="1">
    <source>
        <dbReference type="EMBL" id="AQL05328.1"/>
    </source>
</evidence>
<accession>A0A3L6D9Y9</accession>
<name>A0A1D6P5W5_MAIZE</name>
<accession>A0A1D6P5W5</accession>
<dbReference type="EMBL" id="CM000785">
    <property type="protein sequence ID" value="AQL05328.1"/>
    <property type="molecule type" value="Genomic_DNA"/>
</dbReference>
<dbReference type="AlphaFoldDB" id="A0A1D6P5W5"/>
<gene>
    <name evidence="1" type="ORF">ZEAMMB73_Zm00001d047011</name>
</gene>
<sequence length="94" mass="10113">MAARTSVVVLCFVVASALLVASSFAARTPTFESRRETRETVAGRTVRNMPVIIHHPEIPSNSRAAVPVKVTVGVDPVTAHLHPQHPQPYVPSPP</sequence>
<dbReference type="InParanoid" id="A0A1D6P5W5"/>